<reference evidence="6 7" key="1">
    <citation type="submission" date="2011-01" db="EMBL/GenBank/DDBJ databases">
        <authorList>
            <person name="Durkin A.S."/>
            <person name="Madupu R."/>
            <person name="Torralba M."/>
            <person name="Gillis M."/>
            <person name="Methe B."/>
            <person name="Sutton G."/>
            <person name="Nelson K.E."/>
        </authorList>
    </citation>
    <scope>NUCLEOTIDE SEQUENCE [LARGE SCALE GENOMIC DNA]</scope>
    <source>
        <strain evidence="6 7">ACS-065-V-Col13</strain>
    </source>
</reference>
<evidence type="ECO:0000313" key="6">
    <source>
        <dbReference type="EMBL" id="EGC82008.1"/>
    </source>
</evidence>
<dbReference type="AlphaFoldDB" id="F0GW15"/>
<dbReference type="GO" id="GO:0012505">
    <property type="term" value="C:endomembrane system"/>
    <property type="evidence" value="ECO:0007669"/>
    <property type="project" value="UniProtKB-SubCell"/>
</dbReference>
<evidence type="ECO:0000259" key="5">
    <source>
        <dbReference type="Pfam" id="PF06803"/>
    </source>
</evidence>
<evidence type="ECO:0000256" key="2">
    <source>
        <dbReference type="ARBA" id="ARBA00022692"/>
    </source>
</evidence>
<organism evidence="6 7">
    <name type="scientific">Anaerococcus prevotii ACS-065-V-Col13</name>
    <dbReference type="NCBI Taxonomy" id="879305"/>
    <lineage>
        <taxon>Bacteria</taxon>
        <taxon>Bacillati</taxon>
        <taxon>Bacillota</taxon>
        <taxon>Tissierellia</taxon>
        <taxon>Tissierellales</taxon>
        <taxon>Peptoniphilaceae</taxon>
        <taxon>Anaerococcus</taxon>
    </lineage>
</organism>
<accession>F0GW15</accession>
<dbReference type="PATRIC" id="fig|879305.3.peg.995"/>
<dbReference type="InterPro" id="IPR010652">
    <property type="entry name" value="DUF1232"/>
</dbReference>
<proteinExistence type="predicted"/>
<dbReference type="eggNOG" id="COG3339">
    <property type="taxonomic scope" value="Bacteria"/>
</dbReference>
<gene>
    <name evidence="6" type="ORF">HMPREF9290_0382</name>
</gene>
<comment type="caution">
    <text evidence="6">The sequence shown here is derived from an EMBL/GenBank/DDBJ whole genome shotgun (WGS) entry which is preliminary data.</text>
</comment>
<dbReference type="RefSeq" id="WP_004835054.1">
    <property type="nucleotide sequence ID" value="NZ_AEXM01000026.1"/>
</dbReference>
<evidence type="ECO:0000256" key="1">
    <source>
        <dbReference type="ARBA" id="ARBA00004127"/>
    </source>
</evidence>
<dbReference type="EMBL" id="AEXM01000026">
    <property type="protein sequence ID" value="EGC82008.1"/>
    <property type="molecule type" value="Genomic_DNA"/>
</dbReference>
<protein>
    <recommendedName>
        <fullName evidence="5">DUF1232 domain-containing protein</fullName>
    </recommendedName>
</protein>
<evidence type="ECO:0000256" key="3">
    <source>
        <dbReference type="ARBA" id="ARBA00022989"/>
    </source>
</evidence>
<dbReference type="Pfam" id="PF06803">
    <property type="entry name" value="DUF1232"/>
    <property type="match status" value="1"/>
</dbReference>
<evidence type="ECO:0000256" key="4">
    <source>
        <dbReference type="ARBA" id="ARBA00023136"/>
    </source>
</evidence>
<dbReference type="Proteomes" id="UP000005286">
    <property type="component" value="Unassembled WGS sequence"/>
</dbReference>
<dbReference type="STRING" id="879305.HMPREF9290_0382"/>
<evidence type="ECO:0000313" key="7">
    <source>
        <dbReference type="Proteomes" id="UP000005286"/>
    </source>
</evidence>
<comment type="subcellular location">
    <subcellularLocation>
        <location evidence="1">Endomembrane system</location>
        <topology evidence="1">Multi-pass membrane protein</topology>
    </subcellularLocation>
</comment>
<name>F0GW15_9FIRM</name>
<keyword evidence="4" id="KW-0472">Membrane</keyword>
<feature type="domain" description="DUF1232" evidence="5">
    <location>
        <begin position="27"/>
        <end position="63"/>
    </location>
</feature>
<keyword evidence="3" id="KW-1133">Transmembrane helix</keyword>
<sequence>MNKLVKIKNFIPMYFKAMKNKNTPKAAKFLGILAIAYAILPADMIPDAIPILGVLDDATILPLLIYLTTKMIPEDVYKEEEVEIIEG</sequence>
<keyword evidence="2" id="KW-0812">Transmembrane</keyword>
<keyword evidence="7" id="KW-1185">Reference proteome</keyword>